<accession>A0A4S2GXR9</accession>
<keyword evidence="3" id="KW-1185">Reference proteome</keyword>
<dbReference type="PANTHER" id="PTHR33973">
    <property type="entry name" value="OS07G0153300 PROTEIN"/>
    <property type="match status" value="1"/>
</dbReference>
<dbReference type="EMBL" id="SRXW01000004">
    <property type="protein sequence ID" value="TGY87947.1"/>
    <property type="molecule type" value="Genomic_DNA"/>
</dbReference>
<protein>
    <submittedName>
        <fullName evidence="2">DUF1365 domain-containing protein</fullName>
    </submittedName>
</protein>
<evidence type="ECO:0000313" key="3">
    <source>
        <dbReference type="Proteomes" id="UP000308054"/>
    </source>
</evidence>
<comment type="caution">
    <text evidence="2">The sequence shown here is derived from an EMBL/GenBank/DDBJ whole genome shotgun (WGS) entry which is preliminary data.</text>
</comment>
<dbReference type="Proteomes" id="UP000308054">
    <property type="component" value="Unassembled WGS sequence"/>
</dbReference>
<evidence type="ECO:0000256" key="1">
    <source>
        <dbReference type="SAM" id="MobiDB-lite"/>
    </source>
</evidence>
<dbReference type="InterPro" id="IPR010775">
    <property type="entry name" value="DUF1365"/>
</dbReference>
<evidence type="ECO:0000313" key="2">
    <source>
        <dbReference type="EMBL" id="TGY87947.1"/>
    </source>
</evidence>
<dbReference type="OrthoDB" id="9778801at2"/>
<reference evidence="2 3" key="1">
    <citation type="journal article" date="2017" name="Int. J. Syst. Evol. Microbiol.">
        <title>Marinicauda algicola sp. nov., isolated from a marine red alga Rhodosorus marinus.</title>
        <authorList>
            <person name="Jeong S.E."/>
            <person name="Jeon S.H."/>
            <person name="Chun B.H."/>
            <person name="Kim D.W."/>
            <person name="Jeon C.O."/>
        </authorList>
    </citation>
    <scope>NUCLEOTIDE SEQUENCE [LARGE SCALE GENOMIC DNA]</scope>
    <source>
        <strain evidence="2 3">JCM 31718</strain>
    </source>
</reference>
<sequence length="269" mass="29854">MSAAASIYAGRTVHERFKPFGHRFSYRLAMMLIDLDRLGEAGAQSRLFSVGRFNLFGFREDDHGARDGSPLADWARTRFAEAGIDAERARIFLLCSPRVLGYVFNPISIYFAQAGDRLLGVIYQVHNTFGDAHAYVVPAGPGPRQHQEADKVLHVSPFFDVAGRYEFVLRPPGERFHLVIRKAREDGADFLATMALERRPLTSATLLALFASQPFSTLKTIAAIHGEALRLWLKGARYHPRPAPPGQASRGRRVDAADPENLGPARRSA</sequence>
<dbReference type="RefSeq" id="WP_135996913.1">
    <property type="nucleotide sequence ID" value="NZ_CP071057.1"/>
</dbReference>
<organism evidence="2 3">
    <name type="scientific">Marinicauda algicola</name>
    <dbReference type="NCBI Taxonomy" id="2029849"/>
    <lineage>
        <taxon>Bacteria</taxon>
        <taxon>Pseudomonadati</taxon>
        <taxon>Pseudomonadota</taxon>
        <taxon>Alphaproteobacteria</taxon>
        <taxon>Maricaulales</taxon>
        <taxon>Maricaulaceae</taxon>
        <taxon>Marinicauda</taxon>
    </lineage>
</organism>
<dbReference type="Pfam" id="PF07103">
    <property type="entry name" value="DUF1365"/>
    <property type="match status" value="1"/>
</dbReference>
<dbReference type="PANTHER" id="PTHR33973:SF4">
    <property type="entry name" value="OS07G0153300 PROTEIN"/>
    <property type="match status" value="1"/>
</dbReference>
<feature type="region of interest" description="Disordered" evidence="1">
    <location>
        <begin position="240"/>
        <end position="269"/>
    </location>
</feature>
<proteinExistence type="predicted"/>
<gene>
    <name evidence="2" type="ORF">E5163_13640</name>
</gene>
<name>A0A4S2GXR9_9PROT</name>
<dbReference type="AlphaFoldDB" id="A0A4S2GXR9"/>